<feature type="domain" description="T2SS protein K second SAM-like" evidence="2">
    <location>
        <begin position="219"/>
        <end position="275"/>
    </location>
</feature>
<dbReference type="InterPro" id="IPR005628">
    <property type="entry name" value="GspK"/>
</dbReference>
<evidence type="ECO:0000256" key="1">
    <source>
        <dbReference type="PIRNR" id="PIRNR002786"/>
    </source>
</evidence>
<evidence type="ECO:0000259" key="2">
    <source>
        <dbReference type="Pfam" id="PF03934"/>
    </source>
</evidence>
<evidence type="ECO:0000313" key="4">
    <source>
        <dbReference type="EMBL" id="QPS07517.1"/>
    </source>
</evidence>
<dbReference type="GO" id="GO:0009306">
    <property type="term" value="P:protein secretion"/>
    <property type="evidence" value="ECO:0007669"/>
    <property type="project" value="InterPro"/>
</dbReference>
<keyword evidence="1" id="KW-1003">Cell membrane</keyword>
<evidence type="ECO:0000259" key="3">
    <source>
        <dbReference type="Pfam" id="PF21687"/>
    </source>
</evidence>
<sequence>MIRASRPLPGRRSHRGVALLAAMLTVTLVATFAATALWQQWRSVEVETAERNRMQAAWILLGALDWSRVVLAEDARTSLQVDHLAEPWAVPLQEARLSTFLAAQNNVSQVDDGMADMQDAFLSGQIIDLQSRLNLRNLLGAPDRPETLRPLSRLLERLNLPPAYATQIVQALRAAATPGEGSQFLMPRTLGQFGWLGLPPEVVARLEPYITLLPENTPVNLNTASAEVIWASVEDLTWSQASQLVQLRASRPLRSLADASNALGLPQKFEGQNLSVATSFFEARGRMRLGEIMASERSMLRRSNMTVTTIWRERGDWGLPEAPAP</sequence>
<dbReference type="InterPro" id="IPR049179">
    <property type="entry name" value="T2SSK_SAM-like_2nd"/>
</dbReference>
<dbReference type="AlphaFoldDB" id="A0A7T2S286"/>
<keyword evidence="1" id="KW-0997">Cell inner membrane</keyword>
<dbReference type="Gene3D" id="3.30.1300.30">
    <property type="entry name" value="GSPII I/J protein-like"/>
    <property type="match status" value="1"/>
</dbReference>
<name>A0A7T2S286_DELAC</name>
<dbReference type="Pfam" id="PF03934">
    <property type="entry name" value="T2SSK"/>
    <property type="match status" value="1"/>
</dbReference>
<keyword evidence="1" id="KW-0813">Transport</keyword>
<organism evidence="4 5">
    <name type="scientific">Delftia acidovorans</name>
    <name type="common">Pseudomonas acidovorans</name>
    <name type="synonym">Comamonas acidovorans</name>
    <dbReference type="NCBI Taxonomy" id="80866"/>
    <lineage>
        <taxon>Bacteria</taxon>
        <taxon>Pseudomonadati</taxon>
        <taxon>Pseudomonadota</taxon>
        <taxon>Betaproteobacteria</taxon>
        <taxon>Burkholderiales</taxon>
        <taxon>Comamonadaceae</taxon>
        <taxon>Delftia</taxon>
    </lineage>
</organism>
<dbReference type="PANTHER" id="PTHR38831:SF1">
    <property type="entry name" value="TYPE II SECRETION SYSTEM PROTEIN K-RELATED"/>
    <property type="match status" value="1"/>
</dbReference>
<protein>
    <recommendedName>
        <fullName evidence="1">Type II secretion system protein K</fullName>
    </recommendedName>
</protein>
<dbReference type="InterPro" id="IPR049031">
    <property type="entry name" value="T2SSK_SAM-like_1st"/>
</dbReference>
<dbReference type="EMBL" id="CP065668">
    <property type="protein sequence ID" value="QPS07517.1"/>
    <property type="molecule type" value="Genomic_DNA"/>
</dbReference>
<evidence type="ECO:0000313" key="5">
    <source>
        <dbReference type="Proteomes" id="UP000594778"/>
    </source>
</evidence>
<dbReference type="Pfam" id="PF21687">
    <property type="entry name" value="T2SSK_1st"/>
    <property type="match status" value="1"/>
</dbReference>
<dbReference type="Proteomes" id="UP000594778">
    <property type="component" value="Chromosome"/>
</dbReference>
<gene>
    <name evidence="4" type="primary">gspK</name>
    <name evidence="4" type="ORF">I6G66_25085</name>
</gene>
<feature type="domain" description="T2SS protein K first SAM-like" evidence="3">
    <location>
        <begin position="131"/>
        <end position="215"/>
    </location>
</feature>
<keyword evidence="1" id="KW-0472">Membrane</keyword>
<comment type="similarity">
    <text evidence="1">Belongs to the GSP K family.</text>
</comment>
<comment type="subcellular location">
    <subcellularLocation>
        <location evidence="1">Cell inner membrane</location>
    </subcellularLocation>
</comment>
<dbReference type="PANTHER" id="PTHR38831">
    <property type="entry name" value="TYPE II SECRETION SYSTEM PROTEIN K"/>
    <property type="match status" value="1"/>
</dbReference>
<dbReference type="InterPro" id="IPR045584">
    <property type="entry name" value="Pilin-like"/>
</dbReference>
<dbReference type="SUPFAM" id="SSF54523">
    <property type="entry name" value="Pili subunits"/>
    <property type="match status" value="1"/>
</dbReference>
<dbReference type="NCBIfam" id="NF037980">
    <property type="entry name" value="T2SS_GspK"/>
    <property type="match status" value="1"/>
</dbReference>
<dbReference type="PIRSF" id="PIRSF002786">
    <property type="entry name" value="XcpX"/>
    <property type="match status" value="1"/>
</dbReference>
<dbReference type="RefSeq" id="WP_197955023.1">
    <property type="nucleotide sequence ID" value="NZ_CP065668.1"/>
</dbReference>
<accession>A0A7T2S286</accession>
<dbReference type="GO" id="GO:0005886">
    <property type="term" value="C:plasma membrane"/>
    <property type="evidence" value="ECO:0007669"/>
    <property type="project" value="UniProtKB-SubCell"/>
</dbReference>
<proteinExistence type="inferred from homology"/>
<reference evidence="4 5" key="1">
    <citation type="submission" date="2020-12" db="EMBL/GenBank/DDBJ databases">
        <title>FDA dAtabase for Regulatory Grade micrObial Sequences (FDA-ARGOS): Supporting development and validation of Infectious Disease Dx tests.</title>
        <authorList>
            <person name="Sproer C."/>
            <person name="Gronow S."/>
            <person name="Severitt S."/>
            <person name="Schroder I."/>
            <person name="Tallon L."/>
            <person name="Sadzewicz L."/>
            <person name="Zhao X."/>
            <person name="Boylan J."/>
            <person name="Ott S."/>
            <person name="Bowen H."/>
            <person name="Vavikolanu K."/>
            <person name="Mehta A."/>
            <person name="Aluvathingal J."/>
            <person name="Nadendla S."/>
            <person name="Lowell S."/>
            <person name="Myers T."/>
            <person name="Yan Y."/>
            <person name="Sichtig H."/>
        </authorList>
    </citation>
    <scope>NUCLEOTIDE SEQUENCE [LARGE SCALE GENOMIC DNA]</scope>
    <source>
        <strain evidence="4 5">FDAARGOS_909</strain>
    </source>
</reference>